<sequence>GRNLWVLVCKPTLEPLPVAGLQRHLVAKVQSFASQPRVKTEGTSISSSGQGIRPRAPEGGKLQLPACPGRPRRAPLPLLFWAGHGKGPEAWRGVSGSCKIKALRAKTNTYIKTPVRGEEPVFMVTGRREDVATARREIISAAEHFSMIRASRNKSGAAFGVAPALPGQVTIRVRVPYRVVGLVVGPKGATIKRIQQQTNTYIITPSRDRDPVFEITGAPGNVERAREEIETHIAAPRLGEQGGDFGYGGYLFPGYGVGKQDVYYGVAETSPPLWAGQENATPTSVTAALVPCGHNLFCMECAVRICERTDPECPVCHITATQAIRIFS</sequence>
<dbReference type="Pfam" id="PF00013">
    <property type="entry name" value="KH_1"/>
    <property type="match status" value="1"/>
</dbReference>
<dbReference type="PROSITE" id="PS50084">
    <property type="entry name" value="KH_TYPE_1"/>
    <property type="match status" value="1"/>
</dbReference>
<keyword evidence="1" id="KW-0694">RNA-binding</keyword>
<dbReference type="SUPFAM" id="SSF54791">
    <property type="entry name" value="Eukaryotic type KH-domain (KH-domain type I)"/>
    <property type="match status" value="2"/>
</dbReference>
<feature type="domain" description="K Homology" evidence="3">
    <location>
        <begin position="56"/>
        <end position="143"/>
    </location>
</feature>
<dbReference type="EMBL" id="SGJD01005706">
    <property type="protein sequence ID" value="KAB0390290.1"/>
    <property type="molecule type" value="Genomic_DNA"/>
</dbReference>
<evidence type="ECO:0000259" key="3">
    <source>
        <dbReference type="SMART" id="SM00322"/>
    </source>
</evidence>
<dbReference type="InterPro" id="IPR004087">
    <property type="entry name" value="KH_dom"/>
</dbReference>
<feature type="compositionally biased region" description="Polar residues" evidence="2">
    <location>
        <begin position="41"/>
        <end position="50"/>
    </location>
</feature>
<dbReference type="FunFam" id="3.30.1370.10:FF:000012">
    <property type="entry name" value="Mex-3 RNA-binding family member D"/>
    <property type="match status" value="1"/>
</dbReference>
<dbReference type="CDD" id="cd22424">
    <property type="entry name" value="KH-I_MEX3_rpt2"/>
    <property type="match status" value="1"/>
</dbReference>
<organism evidence="4 5">
    <name type="scientific">Balaenoptera physalus</name>
    <name type="common">Fin whale</name>
    <name type="synonym">Balaena physalus</name>
    <dbReference type="NCBI Taxonomy" id="9770"/>
    <lineage>
        <taxon>Eukaryota</taxon>
        <taxon>Metazoa</taxon>
        <taxon>Chordata</taxon>
        <taxon>Craniata</taxon>
        <taxon>Vertebrata</taxon>
        <taxon>Euteleostomi</taxon>
        <taxon>Mammalia</taxon>
        <taxon>Eutheria</taxon>
        <taxon>Laurasiatheria</taxon>
        <taxon>Artiodactyla</taxon>
        <taxon>Whippomorpha</taxon>
        <taxon>Cetacea</taxon>
        <taxon>Mysticeti</taxon>
        <taxon>Balaenopteridae</taxon>
        <taxon>Balaenoptera</taxon>
    </lineage>
</organism>
<feature type="region of interest" description="Disordered" evidence="2">
    <location>
        <begin position="37"/>
        <end position="62"/>
    </location>
</feature>
<dbReference type="Proteomes" id="UP000437017">
    <property type="component" value="Unassembled WGS sequence"/>
</dbReference>
<dbReference type="SUPFAM" id="SSF57850">
    <property type="entry name" value="RING/U-box"/>
    <property type="match status" value="1"/>
</dbReference>
<dbReference type="CDD" id="cd16518">
    <property type="entry name" value="RING-HC_MEX3"/>
    <property type="match status" value="1"/>
</dbReference>
<keyword evidence="5" id="KW-1185">Reference proteome</keyword>
<dbReference type="AlphaFoldDB" id="A0A643BRA9"/>
<dbReference type="GO" id="GO:0003723">
    <property type="term" value="F:RNA binding"/>
    <property type="evidence" value="ECO:0007669"/>
    <property type="project" value="UniProtKB-UniRule"/>
</dbReference>
<evidence type="ECO:0000256" key="1">
    <source>
        <dbReference type="PROSITE-ProRule" id="PRU00117"/>
    </source>
</evidence>
<dbReference type="InterPro" id="IPR013083">
    <property type="entry name" value="Znf_RING/FYVE/PHD"/>
</dbReference>
<dbReference type="InterPro" id="IPR047226">
    <property type="entry name" value="KH-I_MEX3_rpt2"/>
</dbReference>
<evidence type="ECO:0000313" key="4">
    <source>
        <dbReference type="EMBL" id="KAB0390290.1"/>
    </source>
</evidence>
<gene>
    <name evidence="4" type="ORF">E2I00_002805</name>
</gene>
<reference evidence="4 5" key="1">
    <citation type="journal article" date="2019" name="PLoS ONE">
        <title>Genomic analyses reveal an absence of contemporary introgressive admixture between fin whales and blue whales, despite known hybrids.</title>
        <authorList>
            <person name="Westbury M.V."/>
            <person name="Petersen B."/>
            <person name="Lorenzen E.D."/>
        </authorList>
    </citation>
    <scope>NUCLEOTIDE SEQUENCE [LARGE SCALE GENOMIC DNA]</scope>
    <source>
        <strain evidence="4">FinWhale-01</strain>
    </source>
</reference>
<dbReference type="InterPro" id="IPR004088">
    <property type="entry name" value="KH_dom_type_1"/>
</dbReference>
<evidence type="ECO:0000256" key="2">
    <source>
        <dbReference type="SAM" id="MobiDB-lite"/>
    </source>
</evidence>
<name>A0A643BRA9_BALPH</name>
<dbReference type="OrthoDB" id="9684285at2759"/>
<dbReference type="Pfam" id="PF13920">
    <property type="entry name" value="zf-C3HC4_3"/>
    <property type="match status" value="1"/>
</dbReference>
<feature type="domain" description="K Homology" evidence="3">
    <location>
        <begin position="167"/>
        <end position="234"/>
    </location>
</feature>
<dbReference type="InterPro" id="IPR036612">
    <property type="entry name" value="KH_dom_type_1_sf"/>
</dbReference>
<evidence type="ECO:0000313" key="5">
    <source>
        <dbReference type="Proteomes" id="UP000437017"/>
    </source>
</evidence>
<accession>A0A643BRA9</accession>
<feature type="non-terminal residue" evidence="4">
    <location>
        <position position="1"/>
    </location>
</feature>
<dbReference type="SMART" id="SM00322">
    <property type="entry name" value="KH"/>
    <property type="match status" value="2"/>
</dbReference>
<comment type="caution">
    <text evidence="4">The sequence shown here is derived from an EMBL/GenBank/DDBJ whole genome shotgun (WGS) entry which is preliminary data.</text>
</comment>
<dbReference type="Gene3D" id="3.30.40.10">
    <property type="entry name" value="Zinc/RING finger domain, C3HC4 (zinc finger)"/>
    <property type="match status" value="1"/>
</dbReference>
<dbReference type="InterPro" id="IPR047227">
    <property type="entry name" value="MEX3"/>
</dbReference>
<proteinExistence type="predicted"/>
<dbReference type="PANTHER" id="PTHR23285:SF2">
    <property type="entry name" value="RNA-BINDING PROTEIN MEX3A"/>
    <property type="match status" value="1"/>
</dbReference>
<dbReference type="Gene3D" id="3.30.1370.10">
    <property type="entry name" value="K Homology domain, type 1"/>
    <property type="match status" value="2"/>
</dbReference>
<dbReference type="PANTHER" id="PTHR23285">
    <property type="entry name" value="RING FINGER AND KH DOMAIN CONTAINING PROTEIN 1"/>
    <property type="match status" value="1"/>
</dbReference>
<protein>
    <recommendedName>
        <fullName evidence="3">K Homology domain-containing protein</fullName>
    </recommendedName>
</protein>